<feature type="domain" description="NlpC/P60" evidence="7">
    <location>
        <begin position="377"/>
        <end position="501"/>
    </location>
</feature>
<feature type="compositionally biased region" description="Pro residues" evidence="5">
    <location>
        <begin position="331"/>
        <end position="343"/>
    </location>
</feature>
<feature type="compositionally biased region" description="Low complexity" evidence="5">
    <location>
        <begin position="291"/>
        <end position="330"/>
    </location>
</feature>
<dbReference type="SUPFAM" id="SSF54001">
    <property type="entry name" value="Cysteine proteinases"/>
    <property type="match status" value="1"/>
</dbReference>
<dbReference type="PANTHER" id="PTHR47359">
    <property type="entry name" value="PEPTIDOGLYCAN DL-ENDOPEPTIDASE CWLO"/>
    <property type="match status" value="1"/>
</dbReference>
<dbReference type="PROSITE" id="PS51935">
    <property type="entry name" value="NLPC_P60"/>
    <property type="match status" value="1"/>
</dbReference>
<evidence type="ECO:0000256" key="2">
    <source>
        <dbReference type="ARBA" id="ARBA00022670"/>
    </source>
</evidence>
<comment type="similarity">
    <text evidence="1">Belongs to the peptidase C40 family.</text>
</comment>
<feature type="compositionally biased region" description="Pro residues" evidence="5">
    <location>
        <begin position="351"/>
        <end position="363"/>
    </location>
</feature>
<sequence>MSATVPAPQARKPRALRFLSTVIASLLLVSMPLAVPAVAEPDDPSDTARDATTLAELDAAIAQLETEQQAAYEAVLQAGEEYVTAVEEYQKASDFADAAAEKAQVAGERAQESRRFIARIARESSRGSNSLDALGAFLLADGLETLVIEAEALNKVNAKTDERLQQFEVDKLVAEILQRKAREATQEAREKRDAATDALAEAQLLEAQAEQKTREAETRRGELIAQAAAARQASIEEERRRQDELARQRQEAEEQAARDRIARQEEQNQDNNVEVDEAPRPQPSQSPEPEPSTSEPTRTAEPTQTTEPEPEPTRTNSPSPTPTRTSEPEPTQEPEPTSSPSPSPTRTSTPSPSPTSTPTPPSSDPYGLGKGRSSGSAAKGRTAIAEARKHLGKPYQFGGTGPNAFDCSGLTSVAWAAAGVNITRTSRSQYKQVLKIKISDMRPGDLLFWGSGAATNDADSITHVAMYIGDGQMIEASQPGVPLRITSVRYDSRLMPYAGRP</sequence>
<evidence type="ECO:0000256" key="6">
    <source>
        <dbReference type="SAM" id="SignalP"/>
    </source>
</evidence>
<evidence type="ECO:0000313" key="8">
    <source>
        <dbReference type="EMBL" id="MFD2841510.1"/>
    </source>
</evidence>
<evidence type="ECO:0000313" key="9">
    <source>
        <dbReference type="Proteomes" id="UP001597391"/>
    </source>
</evidence>
<keyword evidence="9" id="KW-1185">Reference proteome</keyword>
<evidence type="ECO:0000256" key="1">
    <source>
        <dbReference type="ARBA" id="ARBA00007074"/>
    </source>
</evidence>
<comment type="caution">
    <text evidence="8">The sequence shown here is derived from an EMBL/GenBank/DDBJ whole genome shotgun (WGS) entry which is preliminary data.</text>
</comment>
<feature type="compositionally biased region" description="Pro residues" evidence="5">
    <location>
        <begin position="280"/>
        <end position="290"/>
    </location>
</feature>
<feature type="compositionally biased region" description="Basic and acidic residues" evidence="5">
    <location>
        <begin position="234"/>
        <end position="266"/>
    </location>
</feature>
<proteinExistence type="inferred from homology"/>
<dbReference type="InterPro" id="IPR038765">
    <property type="entry name" value="Papain-like_cys_pep_sf"/>
</dbReference>
<evidence type="ECO:0000256" key="3">
    <source>
        <dbReference type="ARBA" id="ARBA00022801"/>
    </source>
</evidence>
<feature type="signal peptide" evidence="6">
    <location>
        <begin position="1"/>
        <end position="39"/>
    </location>
</feature>
<dbReference type="Pfam" id="PF00877">
    <property type="entry name" value="NLPC_P60"/>
    <property type="match status" value="1"/>
</dbReference>
<keyword evidence="4" id="KW-0788">Thiol protease</keyword>
<dbReference type="Proteomes" id="UP001597391">
    <property type="component" value="Unassembled WGS sequence"/>
</dbReference>
<dbReference type="PANTHER" id="PTHR47359:SF3">
    <property type="entry name" value="NLP_P60 DOMAIN-CONTAINING PROTEIN-RELATED"/>
    <property type="match status" value="1"/>
</dbReference>
<feature type="chain" id="PRO_5045812354" evidence="6">
    <location>
        <begin position="40"/>
        <end position="501"/>
    </location>
</feature>
<keyword evidence="2" id="KW-0645">Protease</keyword>
<feature type="region of interest" description="Disordered" evidence="5">
    <location>
        <begin position="231"/>
        <end position="381"/>
    </location>
</feature>
<accession>A0ABW5XJQ3</accession>
<organism evidence="8 9">
    <name type="scientific">Populibacterium corticicola</name>
    <dbReference type="NCBI Taxonomy" id="1812826"/>
    <lineage>
        <taxon>Bacteria</taxon>
        <taxon>Bacillati</taxon>
        <taxon>Actinomycetota</taxon>
        <taxon>Actinomycetes</taxon>
        <taxon>Micrococcales</taxon>
        <taxon>Jonesiaceae</taxon>
        <taxon>Populibacterium</taxon>
    </lineage>
</organism>
<evidence type="ECO:0000256" key="5">
    <source>
        <dbReference type="SAM" id="MobiDB-lite"/>
    </source>
</evidence>
<dbReference type="Gene3D" id="3.90.1720.10">
    <property type="entry name" value="endopeptidase domain like (from Nostoc punctiforme)"/>
    <property type="match status" value="1"/>
</dbReference>
<gene>
    <name evidence="8" type="ORF">ACFSYH_13165</name>
</gene>
<dbReference type="EMBL" id="JBHUOP010000006">
    <property type="protein sequence ID" value="MFD2841510.1"/>
    <property type="molecule type" value="Genomic_DNA"/>
</dbReference>
<dbReference type="InterPro" id="IPR000064">
    <property type="entry name" value="NLP_P60_dom"/>
</dbReference>
<keyword evidence="3" id="KW-0378">Hydrolase</keyword>
<reference evidence="9" key="1">
    <citation type="journal article" date="2019" name="Int. J. Syst. Evol. Microbiol.">
        <title>The Global Catalogue of Microorganisms (GCM) 10K type strain sequencing project: providing services to taxonomists for standard genome sequencing and annotation.</title>
        <authorList>
            <consortium name="The Broad Institute Genomics Platform"/>
            <consortium name="The Broad Institute Genome Sequencing Center for Infectious Disease"/>
            <person name="Wu L."/>
            <person name="Ma J."/>
        </authorList>
    </citation>
    <scope>NUCLEOTIDE SEQUENCE [LARGE SCALE GENOMIC DNA]</scope>
    <source>
        <strain evidence="9">KCTC 33576</strain>
    </source>
</reference>
<evidence type="ECO:0000259" key="7">
    <source>
        <dbReference type="PROSITE" id="PS51935"/>
    </source>
</evidence>
<feature type="compositionally biased region" description="Low complexity" evidence="5">
    <location>
        <begin position="371"/>
        <end position="381"/>
    </location>
</feature>
<dbReference type="InterPro" id="IPR051794">
    <property type="entry name" value="PG_Endopeptidase_C40"/>
</dbReference>
<protein>
    <submittedName>
        <fullName evidence="8">NlpC/P60 family protein</fullName>
    </submittedName>
</protein>
<name>A0ABW5XJQ3_9MICO</name>
<dbReference type="RefSeq" id="WP_377467569.1">
    <property type="nucleotide sequence ID" value="NZ_JBHUOP010000006.1"/>
</dbReference>
<evidence type="ECO:0000256" key="4">
    <source>
        <dbReference type="ARBA" id="ARBA00022807"/>
    </source>
</evidence>
<keyword evidence="6" id="KW-0732">Signal</keyword>